<dbReference type="InterPro" id="IPR015928">
    <property type="entry name" value="Aconitase/3IPM_dehydase_swvl"/>
</dbReference>
<dbReference type="AlphaFoldDB" id="A0AA88DDZ6"/>
<comment type="caution">
    <text evidence="1">The sequence shown here is derived from an EMBL/GenBank/DDBJ whole genome shotgun (WGS) entry which is preliminary data.</text>
</comment>
<sequence>MGIIPLRFKPDEDAETLELTGHERYTIDLPSKISNTRPCQDVTVTTRRWEIFYLHSTFRHRDSTSLDYAYNSCD</sequence>
<accession>A0AA88DDZ6</accession>
<proteinExistence type="predicted"/>
<organism evidence="1 2">
    <name type="scientific">Ficus carica</name>
    <name type="common">Common fig</name>
    <dbReference type="NCBI Taxonomy" id="3494"/>
    <lineage>
        <taxon>Eukaryota</taxon>
        <taxon>Viridiplantae</taxon>
        <taxon>Streptophyta</taxon>
        <taxon>Embryophyta</taxon>
        <taxon>Tracheophyta</taxon>
        <taxon>Spermatophyta</taxon>
        <taxon>Magnoliopsida</taxon>
        <taxon>eudicotyledons</taxon>
        <taxon>Gunneridae</taxon>
        <taxon>Pentapetalae</taxon>
        <taxon>rosids</taxon>
        <taxon>fabids</taxon>
        <taxon>Rosales</taxon>
        <taxon>Moraceae</taxon>
        <taxon>Ficeae</taxon>
        <taxon>Ficus</taxon>
    </lineage>
</organism>
<evidence type="ECO:0000313" key="2">
    <source>
        <dbReference type="Proteomes" id="UP001187192"/>
    </source>
</evidence>
<reference evidence="1" key="1">
    <citation type="submission" date="2023-07" db="EMBL/GenBank/DDBJ databases">
        <title>draft genome sequence of fig (Ficus carica).</title>
        <authorList>
            <person name="Takahashi T."/>
            <person name="Nishimura K."/>
        </authorList>
    </citation>
    <scope>NUCLEOTIDE SEQUENCE</scope>
</reference>
<gene>
    <name evidence="1" type="ORF">TIFTF001_020750</name>
</gene>
<dbReference type="Proteomes" id="UP001187192">
    <property type="component" value="Unassembled WGS sequence"/>
</dbReference>
<dbReference type="EMBL" id="BTGU01000038">
    <property type="protein sequence ID" value="GMN51597.1"/>
    <property type="molecule type" value="Genomic_DNA"/>
</dbReference>
<dbReference type="InterPro" id="IPR006249">
    <property type="entry name" value="Aconitase/IRP2"/>
</dbReference>
<protein>
    <submittedName>
        <fullName evidence="1">Uncharacterized protein</fullName>
    </submittedName>
</protein>
<name>A0AA88DDZ6_FICCA</name>
<evidence type="ECO:0000313" key="1">
    <source>
        <dbReference type="EMBL" id="GMN51597.1"/>
    </source>
</evidence>
<dbReference type="PANTHER" id="PTHR11670">
    <property type="entry name" value="ACONITASE/IRON-RESPONSIVE ELEMENT FAMILY MEMBER"/>
    <property type="match status" value="1"/>
</dbReference>
<dbReference type="Gene3D" id="3.20.19.10">
    <property type="entry name" value="Aconitase, domain 4"/>
    <property type="match status" value="1"/>
</dbReference>
<keyword evidence="2" id="KW-1185">Reference proteome</keyword>